<gene>
    <name evidence="1" type="ORF">RHMOL_Rhmol03G0082500</name>
</gene>
<sequence length="111" mass="12511">MSCLPLALPTPEKRSSVKEGKLQSHAVREAISEVAEVKEKKHSFAETVELPIGLKNRDPQKDKRFSGSVMAPHIPHPKNRNFAETFELPIGLKYDPQKDKWFRLVAAHPSS</sequence>
<keyword evidence="2" id="KW-1185">Reference proteome</keyword>
<dbReference type="EMBL" id="CM046390">
    <property type="protein sequence ID" value="KAI8563043.1"/>
    <property type="molecule type" value="Genomic_DNA"/>
</dbReference>
<accession>A0ACC0PBH2</accession>
<comment type="caution">
    <text evidence="1">The sequence shown here is derived from an EMBL/GenBank/DDBJ whole genome shotgun (WGS) entry which is preliminary data.</text>
</comment>
<reference evidence="1" key="1">
    <citation type="submission" date="2022-02" db="EMBL/GenBank/DDBJ databases">
        <title>Plant Genome Project.</title>
        <authorList>
            <person name="Zhang R.-G."/>
        </authorList>
    </citation>
    <scope>NUCLEOTIDE SEQUENCE</scope>
    <source>
        <strain evidence="1">AT1</strain>
    </source>
</reference>
<evidence type="ECO:0000313" key="2">
    <source>
        <dbReference type="Proteomes" id="UP001062846"/>
    </source>
</evidence>
<evidence type="ECO:0000313" key="1">
    <source>
        <dbReference type="EMBL" id="KAI8563043.1"/>
    </source>
</evidence>
<proteinExistence type="predicted"/>
<protein>
    <submittedName>
        <fullName evidence="1">Uncharacterized protein</fullName>
    </submittedName>
</protein>
<dbReference type="Proteomes" id="UP001062846">
    <property type="component" value="Chromosome 3"/>
</dbReference>
<organism evidence="1 2">
    <name type="scientific">Rhododendron molle</name>
    <name type="common">Chinese azalea</name>
    <name type="synonym">Azalea mollis</name>
    <dbReference type="NCBI Taxonomy" id="49168"/>
    <lineage>
        <taxon>Eukaryota</taxon>
        <taxon>Viridiplantae</taxon>
        <taxon>Streptophyta</taxon>
        <taxon>Embryophyta</taxon>
        <taxon>Tracheophyta</taxon>
        <taxon>Spermatophyta</taxon>
        <taxon>Magnoliopsida</taxon>
        <taxon>eudicotyledons</taxon>
        <taxon>Gunneridae</taxon>
        <taxon>Pentapetalae</taxon>
        <taxon>asterids</taxon>
        <taxon>Ericales</taxon>
        <taxon>Ericaceae</taxon>
        <taxon>Ericoideae</taxon>
        <taxon>Rhodoreae</taxon>
        <taxon>Rhododendron</taxon>
    </lineage>
</organism>
<name>A0ACC0PBH2_RHOML</name>